<proteinExistence type="predicted"/>
<dbReference type="Gramene" id="TraesCS1A02G272900.2">
    <property type="protein sequence ID" value="TraesCS1A02G272900.2"/>
    <property type="gene ID" value="TraesCS1A02G272900"/>
</dbReference>
<dbReference type="EnsemblPlants" id="TraesCS1A02G272900.2">
    <property type="protein sequence ID" value="TraesCS1A02G272900.2"/>
    <property type="gene ID" value="TraesCS1A02G272900"/>
</dbReference>
<evidence type="ECO:0000313" key="3">
    <source>
        <dbReference type="Proteomes" id="UP000019116"/>
    </source>
</evidence>
<accession>A0A3B5Y238</accession>
<dbReference type="Gramene" id="TraesCS1A03G0689600.2">
    <property type="protein sequence ID" value="TraesCS1A03G0689600.2.CDS"/>
    <property type="gene ID" value="TraesCS1A03G0689600"/>
</dbReference>
<protein>
    <submittedName>
        <fullName evidence="2">Uncharacterized protein</fullName>
    </submittedName>
</protein>
<name>A0A3B5Y238_WHEAT</name>
<feature type="region of interest" description="Disordered" evidence="1">
    <location>
        <begin position="128"/>
        <end position="153"/>
    </location>
</feature>
<evidence type="ECO:0000313" key="2">
    <source>
        <dbReference type="EnsemblPlants" id="TraesCS1A02G272900.2"/>
    </source>
</evidence>
<gene>
    <name evidence="2" type="primary">LOC123057289</name>
</gene>
<dbReference type="Proteomes" id="UP000019116">
    <property type="component" value="Chromosome 1A"/>
</dbReference>
<sequence>MGARPCIREVLELVKAGKNLKDLLDHGARDKYIFFLHKQQHDEEITTTTVATDQSTGEEQQKTRDYCTFFFREDQQRRTAGQHEHELHRQACSVGERARTRAWVILQWQRRRFLVTGGATDELQWQQAADHHGQENQQPIDRGKVTWRTRRSP</sequence>
<organism evidence="2">
    <name type="scientific">Triticum aestivum</name>
    <name type="common">Wheat</name>
    <dbReference type="NCBI Taxonomy" id="4565"/>
    <lineage>
        <taxon>Eukaryota</taxon>
        <taxon>Viridiplantae</taxon>
        <taxon>Streptophyta</taxon>
        <taxon>Embryophyta</taxon>
        <taxon>Tracheophyta</taxon>
        <taxon>Spermatophyta</taxon>
        <taxon>Magnoliopsida</taxon>
        <taxon>Liliopsida</taxon>
        <taxon>Poales</taxon>
        <taxon>Poaceae</taxon>
        <taxon>BOP clade</taxon>
        <taxon>Pooideae</taxon>
        <taxon>Triticodae</taxon>
        <taxon>Triticeae</taxon>
        <taxon>Triticinae</taxon>
        <taxon>Triticum</taxon>
    </lineage>
</organism>
<reference evidence="2" key="1">
    <citation type="submission" date="2018-08" db="EMBL/GenBank/DDBJ databases">
        <authorList>
            <person name="Rossello M."/>
        </authorList>
    </citation>
    <scope>NUCLEOTIDE SEQUENCE [LARGE SCALE GENOMIC DNA]</scope>
    <source>
        <strain evidence="2">cv. Chinese Spring</strain>
    </source>
</reference>
<evidence type="ECO:0000256" key="1">
    <source>
        <dbReference type="SAM" id="MobiDB-lite"/>
    </source>
</evidence>
<keyword evidence="3" id="KW-1185">Reference proteome</keyword>
<dbReference type="AlphaFoldDB" id="A0A3B5Y238"/>
<reference evidence="2" key="2">
    <citation type="submission" date="2018-10" db="UniProtKB">
        <authorList>
            <consortium name="EnsemblPlants"/>
        </authorList>
    </citation>
    <scope>IDENTIFICATION</scope>
</reference>